<dbReference type="AlphaFoldDB" id="A0A369XLE5"/>
<protein>
    <submittedName>
        <fullName evidence="1">DUF2863 family protein</fullName>
    </submittedName>
</protein>
<organism evidence="1 2">
    <name type="scientific">Candidatus Accumulibacter meliphilus</name>
    <dbReference type="NCBI Taxonomy" id="2211374"/>
    <lineage>
        <taxon>Bacteria</taxon>
        <taxon>Pseudomonadati</taxon>
        <taxon>Pseudomonadota</taxon>
        <taxon>Betaproteobacteria</taxon>
        <taxon>Candidatus Accumulibacter</taxon>
    </lineage>
</organism>
<name>A0A369XLE5_9PROT</name>
<reference evidence="1 2" key="1">
    <citation type="submission" date="2018-05" db="EMBL/GenBank/DDBJ databases">
        <title>Integrated omic analyses show evidence that a Ca. Accumulibacter phosphatis strain performs denitrification under micro-aerobic conditions.</title>
        <authorList>
            <person name="Camejo P.Y."/>
            <person name="Katherine M.D."/>
            <person name="Daniel N.R."/>
        </authorList>
    </citation>
    <scope>NUCLEOTIDE SEQUENCE [LARGE SCALE GENOMIC DNA]</scope>
    <source>
        <strain evidence="1">UW-LDO-IC</strain>
    </source>
</reference>
<evidence type="ECO:0000313" key="1">
    <source>
        <dbReference type="EMBL" id="RDE50235.1"/>
    </source>
</evidence>
<evidence type="ECO:0000313" key="2">
    <source>
        <dbReference type="Proteomes" id="UP000253831"/>
    </source>
</evidence>
<dbReference type="EMBL" id="QPGA01000023">
    <property type="protein sequence ID" value="RDE50235.1"/>
    <property type="molecule type" value="Genomic_DNA"/>
</dbReference>
<dbReference type="Proteomes" id="UP000253831">
    <property type="component" value="Unassembled WGS sequence"/>
</dbReference>
<accession>A0A369XLE5</accession>
<comment type="caution">
    <text evidence="1">The sequence shown here is derived from an EMBL/GenBank/DDBJ whole genome shotgun (WGS) entry which is preliminary data.</text>
</comment>
<sequence>MKRNRFSSRKRISADATEVGRLAIGLAESGSKLEDLFWQKRLAELVDQLLHDGAEEDLNASLDRLFDTHAMAHDDLADIVESQAESCIMLDRGQDFDVLLIAVPVLGWSRFSIPAAAIPQGLLQTLKVQLGAHVFAAGARVALADYLYSPDQLPHSFVETWQLLQKLGAAALAGCDLSVDAASMPETNRFLSDTRYVIGALAVPRGLPLFRWNEEDKSTRETALKEWLRQGAPCFEPLLTGCAYQPLLADAYHAACRAADSASRPYSLNASVAFLQATLGESADNLRAIVGGFHDKRLEEYRIGFGPRDEDVIYHGVVWPLLGIEDETTDVAGEIESVLRKTGLKEVTVLDQQFPYEFCDDCGAPLYPNLEGETVHAEMPEQDDSPSQTLH</sequence>
<dbReference type="Pfam" id="PF11062">
    <property type="entry name" value="DUF2863"/>
    <property type="match status" value="1"/>
</dbReference>
<proteinExistence type="predicted"/>
<gene>
    <name evidence="1" type="ORF">DVS81_12245</name>
</gene>
<dbReference type="InterPro" id="IPR021292">
    <property type="entry name" value="DUF2863"/>
</dbReference>